<dbReference type="STRING" id="560555.BST30_23950"/>
<dbReference type="PIRSF" id="PIRSF006429">
    <property type="entry name" value="GOGAT_lg_2"/>
    <property type="match status" value="1"/>
</dbReference>
<evidence type="ECO:0000259" key="3">
    <source>
        <dbReference type="Pfam" id="PF01645"/>
    </source>
</evidence>
<dbReference type="Pfam" id="PF01645">
    <property type="entry name" value="Glu_synthase"/>
    <property type="match status" value="1"/>
</dbReference>
<evidence type="ECO:0000313" key="4">
    <source>
        <dbReference type="EMBL" id="BBY38817.1"/>
    </source>
</evidence>
<dbReference type="GO" id="GO:0015930">
    <property type="term" value="F:glutamate synthase activity"/>
    <property type="evidence" value="ECO:0007669"/>
    <property type="project" value="InterPro"/>
</dbReference>
<dbReference type="InterPro" id="IPR002932">
    <property type="entry name" value="Glu_synthdom"/>
</dbReference>
<dbReference type="EMBL" id="MVHW01000038">
    <property type="protein sequence ID" value="ORA99614.1"/>
    <property type="molecule type" value="Genomic_DNA"/>
</dbReference>
<evidence type="ECO:0000256" key="1">
    <source>
        <dbReference type="ARBA" id="ARBA00009716"/>
    </source>
</evidence>
<protein>
    <submittedName>
        <fullName evidence="5">FMN-binding glutamate synthase family protein</fullName>
    </submittedName>
</protein>
<reference evidence="5 6" key="1">
    <citation type="submission" date="2017-02" db="EMBL/GenBank/DDBJ databases">
        <title>The new phylogeny of genus Mycobacterium.</title>
        <authorList>
            <person name="Tortoli E."/>
            <person name="Trovato A."/>
            <person name="Cirillo D.M."/>
        </authorList>
    </citation>
    <scope>NUCLEOTIDE SEQUENCE [LARGE SCALE GENOMIC DNA]</scope>
    <source>
        <strain evidence="5 6">DSM 45255</strain>
    </source>
</reference>
<dbReference type="InterPro" id="IPR024188">
    <property type="entry name" value="GltB"/>
</dbReference>
<keyword evidence="7" id="KW-1185">Reference proteome</keyword>
<dbReference type="CDD" id="cd02808">
    <property type="entry name" value="GltS_FMN"/>
    <property type="match status" value="1"/>
</dbReference>
<gene>
    <name evidence="4" type="primary">gltB2</name>
    <name evidence="5" type="ORF">BST30_23950</name>
    <name evidence="4" type="ORF">MMAN_29510</name>
</gene>
<organism evidence="5 6">
    <name type="scientific">Mycobacterium mantenii</name>
    <dbReference type="NCBI Taxonomy" id="560555"/>
    <lineage>
        <taxon>Bacteria</taxon>
        <taxon>Bacillati</taxon>
        <taxon>Actinomycetota</taxon>
        <taxon>Actinomycetes</taxon>
        <taxon>Mycobacteriales</taxon>
        <taxon>Mycobacteriaceae</taxon>
        <taxon>Mycobacterium</taxon>
        <taxon>Mycobacterium avium complex (MAC)</taxon>
    </lineage>
</organism>
<feature type="domain" description="Glutamate synthase" evidence="3">
    <location>
        <begin position="142"/>
        <end position="459"/>
    </location>
</feature>
<dbReference type="Gene3D" id="3.20.20.70">
    <property type="entry name" value="Aldolase class I"/>
    <property type="match status" value="1"/>
</dbReference>
<dbReference type="RefSeq" id="WP_083098777.1">
    <property type="nucleotide sequence ID" value="NZ_AP022590.1"/>
</dbReference>
<dbReference type="PANTHER" id="PTHR43819">
    <property type="entry name" value="ARCHAEAL-TYPE GLUTAMATE SYNTHASE [NADPH]"/>
    <property type="match status" value="1"/>
</dbReference>
<dbReference type="Proteomes" id="UP000192760">
    <property type="component" value="Unassembled WGS sequence"/>
</dbReference>
<proteinExistence type="inferred from homology"/>
<evidence type="ECO:0000313" key="5">
    <source>
        <dbReference type="EMBL" id="ORA99614.1"/>
    </source>
</evidence>
<dbReference type="PANTHER" id="PTHR43819:SF1">
    <property type="entry name" value="ARCHAEAL-TYPE GLUTAMATE SYNTHASE [NADPH]"/>
    <property type="match status" value="1"/>
</dbReference>
<dbReference type="Proteomes" id="UP000465812">
    <property type="component" value="Chromosome"/>
</dbReference>
<dbReference type="SUPFAM" id="SSF51395">
    <property type="entry name" value="FMN-linked oxidoreductases"/>
    <property type="match status" value="1"/>
</dbReference>
<name>A0A1X0FD75_MYCNT</name>
<accession>A0A1X0FD75</accession>
<comment type="similarity">
    <text evidence="1 2">Belongs to the glutamate synthase family.</text>
</comment>
<evidence type="ECO:0000313" key="7">
    <source>
        <dbReference type="Proteomes" id="UP000465812"/>
    </source>
</evidence>
<dbReference type="InterPro" id="IPR013785">
    <property type="entry name" value="Aldolase_TIM"/>
</dbReference>
<evidence type="ECO:0000313" key="6">
    <source>
        <dbReference type="Proteomes" id="UP000192760"/>
    </source>
</evidence>
<sequence>MKPRAVAAWVGGSLAGLTGWDLLQRRHTILRNYPIIGHLRFLLEAVGPELRQYIVTDNDAERPFSRDQRRWVYTSSKLANRYFGFGTDNDLERVRNYPIIKHAAFPVPAPAGEPEHPDPAVPLPAAKVLGGARGRAKAFRPSSMVNISGMSFGALGGAAITALNMGARMAGALHTTGEGGVSPYHHSGGDLVWQIGTGYFGCREDDGRFSLPRLVDRVAATPTIRAIEIKLSQGAKPGLGGVLPGAKVTPEIAAIRGVPPGVDCKSPAGHSAFRDVDGLLELVESIAAETGLPVGIKSAVGEGRFWCDLAARMARTGTGVDFVTVDGGEGGTGAAPLVFSDHVALPFKWALPRVYRAFAEHGLHHDVVFIGSGKLGIPENALQALVAGCDMINVGRTAMFAIGCIQAQRCHTGRCPSGVATQSPWLQHGLAPDLKAVRCANYLATLRFELLQLARTCGYVHPALVPPAAIELLDVDMKTVQVDELLGYQPDWGLPGPADIEAITAVMSGSCAQ</sequence>
<dbReference type="GO" id="GO:0006537">
    <property type="term" value="P:glutamate biosynthetic process"/>
    <property type="evidence" value="ECO:0007669"/>
    <property type="project" value="InterPro"/>
</dbReference>
<reference evidence="4" key="3">
    <citation type="submission" date="2020-02" db="EMBL/GenBank/DDBJ databases">
        <authorList>
            <person name="Matsumoto Y."/>
            <person name="Motooka D."/>
            <person name="Nakamura S."/>
        </authorList>
    </citation>
    <scope>NUCLEOTIDE SEQUENCE</scope>
    <source>
        <strain evidence="4">JCM 18113</strain>
    </source>
</reference>
<reference evidence="4 7" key="2">
    <citation type="journal article" date="2019" name="Emerg. Microbes Infect.">
        <title>Comprehensive subspecies identification of 175 nontuberculous mycobacteria species based on 7547 genomic profiles.</title>
        <authorList>
            <person name="Matsumoto Y."/>
            <person name="Kinjo T."/>
            <person name="Motooka D."/>
            <person name="Nabeya D."/>
            <person name="Jung N."/>
            <person name="Uechi K."/>
            <person name="Horii T."/>
            <person name="Iida T."/>
            <person name="Fujita J."/>
            <person name="Nakamura S."/>
        </authorList>
    </citation>
    <scope>NUCLEOTIDE SEQUENCE [LARGE SCALE GENOMIC DNA]</scope>
    <source>
        <strain evidence="4 7">JCM 18113</strain>
    </source>
</reference>
<evidence type="ECO:0000256" key="2">
    <source>
        <dbReference type="PIRNR" id="PIRNR006429"/>
    </source>
</evidence>
<dbReference type="EMBL" id="AP022590">
    <property type="protein sequence ID" value="BBY38817.1"/>
    <property type="molecule type" value="Genomic_DNA"/>
</dbReference>
<dbReference type="AlphaFoldDB" id="A0A1X0FD75"/>